<evidence type="ECO:0000313" key="4">
    <source>
        <dbReference type="Proteomes" id="UP000009136"/>
    </source>
</evidence>
<feature type="coiled-coil region" evidence="1">
    <location>
        <begin position="113"/>
        <end position="156"/>
    </location>
</feature>
<dbReference type="Proteomes" id="UP000009136">
    <property type="component" value="Chromosome 21"/>
</dbReference>
<name>A0AAA9RU44_BOVIN</name>
<reference evidence="3" key="1">
    <citation type="submission" date="2018-03" db="EMBL/GenBank/DDBJ databases">
        <title>ARS-UCD1.2.</title>
        <authorList>
            <person name="Rosen B.D."/>
            <person name="Bickhart D.M."/>
            <person name="Koren S."/>
            <person name="Schnabel R.D."/>
            <person name="Hall R."/>
            <person name="Zimin A."/>
            <person name="Dreischer C."/>
            <person name="Schultheiss S."/>
            <person name="Schroeder S.G."/>
            <person name="Elsik C.G."/>
            <person name="Couldrey C."/>
            <person name="Liu G.E."/>
            <person name="Van Tassell C.P."/>
            <person name="Phillippy A.M."/>
            <person name="Smith T.P.L."/>
            <person name="Medrano J.F."/>
        </authorList>
    </citation>
    <scope>NUCLEOTIDE SEQUENCE [LARGE SCALE GENOMIC DNA]</scope>
    <source>
        <strain evidence="3">Hereford</strain>
    </source>
</reference>
<keyword evidence="4" id="KW-1185">Reference proteome</keyword>
<dbReference type="GeneTree" id="ENSGT00390000017800"/>
<organism evidence="3 4">
    <name type="scientific">Bos taurus</name>
    <name type="common">Bovine</name>
    <dbReference type="NCBI Taxonomy" id="9913"/>
    <lineage>
        <taxon>Eukaryota</taxon>
        <taxon>Metazoa</taxon>
        <taxon>Chordata</taxon>
        <taxon>Craniata</taxon>
        <taxon>Vertebrata</taxon>
        <taxon>Euteleostomi</taxon>
        <taxon>Mammalia</taxon>
        <taxon>Eutheria</taxon>
        <taxon>Laurasiatheria</taxon>
        <taxon>Artiodactyla</taxon>
        <taxon>Ruminantia</taxon>
        <taxon>Pecora</taxon>
        <taxon>Bovidae</taxon>
        <taxon>Bovinae</taxon>
        <taxon>Bos</taxon>
    </lineage>
</organism>
<evidence type="ECO:0000256" key="1">
    <source>
        <dbReference type="SAM" id="Coils"/>
    </source>
</evidence>
<feature type="region of interest" description="Disordered" evidence="2">
    <location>
        <begin position="1"/>
        <end position="62"/>
    </location>
</feature>
<feature type="coiled-coil region" evidence="1">
    <location>
        <begin position="348"/>
        <end position="396"/>
    </location>
</feature>
<dbReference type="InterPro" id="IPR026175">
    <property type="entry name" value="MIPOL1"/>
</dbReference>
<reference evidence="3" key="2">
    <citation type="submission" date="2025-08" db="UniProtKB">
        <authorList>
            <consortium name="Ensembl"/>
        </authorList>
    </citation>
    <scope>IDENTIFICATION</scope>
    <source>
        <strain evidence="3">Hereford</strain>
    </source>
</reference>
<accession>A0AAA9RU44</accession>
<sequence>MEDWSKDITHSYLEQETTGRNKNTQPDEQLPVNSKGSMHQKSNELVNEATYESTELPEQRSRNFQVVSPHPGDETAHCTAGKSNIMDHRSNDLHCECTNPCQVTSDFSKEETIALLLKELNILKASNKKLQEKLSKEDKEHRKLKLKLELQEKATEAQIAEKTAALVEEVYLAQKERDEAIMSRLQLANEERDEAIARAKHMEMSLKLLENINPEENDMTLQELLNRINNADTGVAIQKNGAIIVDRIYKTKECKKRITAEEMNAVIEERDAALSQAKLLAMQQARETAVQQYKKLEEEIQTLRVYYSLHKSLSQEENLKDQFNLTLSTYEEALKNRENIVSITQQQNEELATQLQQALTDRANMELELQHAVEASRTANDKVQKLERLVDVLRKKVGTGTMRTVI</sequence>
<feature type="compositionally biased region" description="Polar residues" evidence="2">
    <location>
        <begin position="12"/>
        <end position="53"/>
    </location>
</feature>
<dbReference type="Ensembl" id="ENSBTAT00000105041.2">
    <property type="protein sequence ID" value="ENSBTAP00000075580.1"/>
    <property type="gene ID" value="ENSBTAG00000000655.8"/>
</dbReference>
<reference evidence="3" key="3">
    <citation type="submission" date="2025-09" db="UniProtKB">
        <authorList>
            <consortium name="Ensembl"/>
        </authorList>
    </citation>
    <scope>IDENTIFICATION</scope>
    <source>
        <strain evidence="3">Hereford</strain>
    </source>
</reference>
<dbReference type="PANTHER" id="PTHR22089:SF2">
    <property type="entry name" value="MIRROR-IMAGE POLYDACTYLY GENE 1 PROTEIN"/>
    <property type="match status" value="1"/>
</dbReference>
<dbReference type="PANTHER" id="PTHR22089">
    <property type="entry name" value="MIRROR-IMAGE POLYDACTYLY GENE 1 PROTEIN"/>
    <property type="match status" value="1"/>
</dbReference>
<gene>
    <name evidence="3" type="primary">MIPOL1</name>
</gene>
<evidence type="ECO:0000313" key="3">
    <source>
        <dbReference type="Ensembl" id="ENSBTAP00000075580.1"/>
    </source>
</evidence>
<dbReference type="AlphaFoldDB" id="A0AAA9RU44"/>
<feature type="coiled-coil region" evidence="1">
    <location>
        <begin position="279"/>
        <end position="306"/>
    </location>
</feature>
<evidence type="ECO:0000256" key="2">
    <source>
        <dbReference type="SAM" id="MobiDB-lite"/>
    </source>
</evidence>
<proteinExistence type="predicted"/>
<protein>
    <submittedName>
        <fullName evidence="3">Mirror-image polydactyly 1</fullName>
    </submittedName>
</protein>
<keyword evidence="1" id="KW-0175">Coiled coil</keyword>